<evidence type="ECO:0000256" key="1">
    <source>
        <dbReference type="SAM" id="MobiDB-lite"/>
    </source>
</evidence>
<organism evidence="3 4">
    <name type="scientific">Fodinibius halophilus</name>
    <dbReference type="NCBI Taxonomy" id="1736908"/>
    <lineage>
        <taxon>Bacteria</taxon>
        <taxon>Pseudomonadati</taxon>
        <taxon>Balneolota</taxon>
        <taxon>Balneolia</taxon>
        <taxon>Balneolales</taxon>
        <taxon>Balneolaceae</taxon>
        <taxon>Fodinibius</taxon>
    </lineage>
</organism>
<evidence type="ECO:0000313" key="3">
    <source>
        <dbReference type="EMBL" id="NGP88435.1"/>
    </source>
</evidence>
<feature type="compositionally biased region" description="Basic and acidic residues" evidence="1">
    <location>
        <begin position="248"/>
        <end position="258"/>
    </location>
</feature>
<accession>A0A6M1T5A4</accession>
<proteinExistence type="predicted"/>
<dbReference type="EMBL" id="JAALLS010000010">
    <property type="protein sequence ID" value="NGP88435.1"/>
    <property type="molecule type" value="Genomic_DNA"/>
</dbReference>
<dbReference type="Gene3D" id="3.40.50.1110">
    <property type="entry name" value="SGNH hydrolase"/>
    <property type="match status" value="1"/>
</dbReference>
<dbReference type="GO" id="GO:0004622">
    <property type="term" value="F:phosphatidylcholine lysophospholipase activity"/>
    <property type="evidence" value="ECO:0007669"/>
    <property type="project" value="TreeGrafter"/>
</dbReference>
<dbReference type="InterPro" id="IPR036514">
    <property type="entry name" value="SGNH_hydro_sf"/>
</dbReference>
<feature type="region of interest" description="Disordered" evidence="1">
    <location>
        <begin position="248"/>
        <end position="281"/>
    </location>
</feature>
<keyword evidence="3" id="KW-0378">Hydrolase</keyword>
<dbReference type="PANTHER" id="PTHR30383">
    <property type="entry name" value="THIOESTERASE 1/PROTEASE 1/LYSOPHOSPHOLIPASE L1"/>
    <property type="match status" value="1"/>
</dbReference>
<comment type="caution">
    <text evidence="3">The sequence shown here is derived from an EMBL/GenBank/DDBJ whole genome shotgun (WGS) entry which is preliminary data.</text>
</comment>
<dbReference type="InterPro" id="IPR013830">
    <property type="entry name" value="SGNH_hydro"/>
</dbReference>
<dbReference type="PANTHER" id="PTHR30383:SF5">
    <property type="entry name" value="SGNH HYDROLASE-TYPE ESTERASE DOMAIN-CONTAINING PROTEIN"/>
    <property type="match status" value="1"/>
</dbReference>
<dbReference type="AlphaFoldDB" id="A0A6M1T5A4"/>
<feature type="compositionally biased region" description="Acidic residues" evidence="1">
    <location>
        <begin position="303"/>
        <end position="322"/>
    </location>
</feature>
<dbReference type="InterPro" id="IPR051532">
    <property type="entry name" value="Ester_Hydrolysis_Enzymes"/>
</dbReference>
<name>A0A6M1T5A4_9BACT</name>
<evidence type="ECO:0000313" key="4">
    <source>
        <dbReference type="Proteomes" id="UP000479132"/>
    </source>
</evidence>
<dbReference type="RefSeq" id="WP_165268164.1">
    <property type="nucleotide sequence ID" value="NZ_JAALLS010000010.1"/>
</dbReference>
<feature type="region of interest" description="Disordered" evidence="1">
    <location>
        <begin position="300"/>
        <end position="322"/>
    </location>
</feature>
<dbReference type="Proteomes" id="UP000479132">
    <property type="component" value="Unassembled WGS sequence"/>
</dbReference>
<evidence type="ECO:0000259" key="2">
    <source>
        <dbReference type="Pfam" id="PF13472"/>
    </source>
</evidence>
<keyword evidence="4" id="KW-1185">Reference proteome</keyword>
<sequence length="322" mass="36405">MADHIATEEEKEVLEKYLLQFLNLEKRYPLLPGVENEEAIAGLMGLETDELNKLRDRFLANAKQAAVELLEDPDVAEWIEELPFEEGDTIVALGDSITDDLQGWFNIFEHLLDIGLESPDFTFINSGISYDTSSDALKRLNRDVLSHEPDWVIVALGTFDAQRLHVAPDRPLVSLADYWENLNTIEATVSEITDNPLIWITPPPVITEMLQQIRLFHFDLFEDDLSSIREILVGKKGYIVDPLGERMHSEDEEHHQNEDGEEEGSGPAPWNYLSDGLHPSLSGHTNTVKELVRFLALSKDPEEGASLETPDDYEGQNVDLEE</sequence>
<dbReference type="Pfam" id="PF13472">
    <property type="entry name" value="Lipase_GDSL_2"/>
    <property type="match status" value="1"/>
</dbReference>
<protein>
    <submittedName>
        <fullName evidence="3">SGNH/GDSL hydrolase family protein</fullName>
    </submittedName>
</protein>
<dbReference type="SUPFAM" id="SSF52266">
    <property type="entry name" value="SGNH hydrolase"/>
    <property type="match status" value="1"/>
</dbReference>
<gene>
    <name evidence="3" type="ORF">G3569_08715</name>
</gene>
<reference evidence="3 4" key="1">
    <citation type="submission" date="2020-02" db="EMBL/GenBank/DDBJ databases">
        <title>Aliifodinibius halophilus 2W32, complete genome.</title>
        <authorList>
            <person name="Li Y."/>
            <person name="Wu S."/>
        </authorList>
    </citation>
    <scope>NUCLEOTIDE SEQUENCE [LARGE SCALE GENOMIC DNA]</scope>
    <source>
        <strain evidence="3 4">2W32</strain>
    </source>
</reference>
<feature type="domain" description="SGNH hydrolase-type esterase" evidence="2">
    <location>
        <begin position="92"/>
        <end position="284"/>
    </location>
</feature>